<protein>
    <submittedName>
        <fullName evidence="2">Uncharacterized protein</fullName>
    </submittedName>
</protein>
<name>J4IA88_9APHY</name>
<sequence length="739" mass="78621">MHSGTNDAGTVQRGRSVKWGGVSVIEPSQWSREKALPDAHPGDGVKTGLGAAEVAAASIRQAGSAMAGAGAGAGAGKGVNGRRRGGGSGMESHRQPSAGVALSKATCDSLRSPRPPMAATSIHALPIELLTRIFLFGQDPHPPPSSTAFPDDPPLELTVSHVCAHWRAAALATPALWSHIAIRVVPHIARAREYVVRSRTHPLHLLVDSASEADAVAGYSVFRDEFLDAFASLTPHIARWRALVLRVRDLQCKAHARTVLSSCGPAPTLADLALWHIQDWGSPERLFNAIGPPPVVVFAGGLPALARLALFGVNIQWTASASPFLRRLTHLELGVHSDDVRIPIDRWRAVLAASPALVRLALHYSGPRAQAGLWRLSAAPYSRSRSPSVSPGIGTGSTSTSTSTSADSADDDDLDPDVPAGPVPLPSLAEVRLADLDAPYACAILRTFTAPRLRALQLELGDPEAPQDFAPLAALLAHPPSPAALRDAELDPLVPYVPPPEVVAAVNRSGARDEEEERQRAGSGIAEPQEPPPMFPALETLAIGALADCALASWARLLRRSASLRVLELDAATMAGGAFEVLLDSADGQEGRRRSKSKGKGKERAREDRPDILLPNLHTLRVAGVSGAAIRALVEHRRRAGRPIATWYVHESCRDAETERVKAEMDAGVGGGEAMEWFRDEDDAAEEEEEEGSWVDEGEAEEGMHEDGEGEHEETPEGEWSSEGDEYAHAGPDAGAEYR</sequence>
<keyword evidence="3" id="KW-1185">Reference proteome</keyword>
<feature type="region of interest" description="Disordered" evidence="1">
    <location>
        <begin position="680"/>
        <end position="739"/>
    </location>
</feature>
<dbReference type="RefSeq" id="XP_012181769.1">
    <property type="nucleotide sequence ID" value="XM_012326379.1"/>
</dbReference>
<evidence type="ECO:0000313" key="2">
    <source>
        <dbReference type="EMBL" id="CCM02486.1"/>
    </source>
</evidence>
<dbReference type="AlphaFoldDB" id="J4IA88"/>
<organism evidence="2 3">
    <name type="scientific">Fibroporia radiculosa</name>
    <dbReference type="NCBI Taxonomy" id="599839"/>
    <lineage>
        <taxon>Eukaryota</taxon>
        <taxon>Fungi</taxon>
        <taxon>Dikarya</taxon>
        <taxon>Basidiomycota</taxon>
        <taxon>Agaricomycotina</taxon>
        <taxon>Agaricomycetes</taxon>
        <taxon>Polyporales</taxon>
        <taxon>Fibroporiaceae</taxon>
        <taxon>Fibroporia</taxon>
    </lineage>
</organism>
<dbReference type="EMBL" id="HE797081">
    <property type="protein sequence ID" value="CCM02486.1"/>
    <property type="molecule type" value="Genomic_DNA"/>
</dbReference>
<evidence type="ECO:0000313" key="3">
    <source>
        <dbReference type="Proteomes" id="UP000006352"/>
    </source>
</evidence>
<accession>J4IA88</accession>
<gene>
    <name evidence="2" type="ORF">FIBRA_04586</name>
</gene>
<dbReference type="Proteomes" id="UP000006352">
    <property type="component" value="Unassembled WGS sequence"/>
</dbReference>
<proteinExistence type="predicted"/>
<feature type="region of interest" description="Disordered" evidence="1">
    <location>
        <begin position="67"/>
        <end position="114"/>
    </location>
</feature>
<dbReference type="HOGENOM" id="CLU_020999_1_1_1"/>
<feature type="compositionally biased region" description="Acidic residues" evidence="1">
    <location>
        <begin position="708"/>
        <end position="725"/>
    </location>
</feature>
<feature type="region of interest" description="Disordered" evidence="1">
    <location>
        <begin position="382"/>
        <end position="423"/>
    </location>
</feature>
<dbReference type="STRING" id="599839.J4IA88"/>
<reference evidence="2 3" key="1">
    <citation type="journal article" date="2012" name="Appl. Environ. Microbiol.">
        <title>Short-read sequencing for genomic analysis of the brown rot fungus Fibroporia radiculosa.</title>
        <authorList>
            <person name="Tang J.D."/>
            <person name="Perkins A.D."/>
            <person name="Sonstegard T.S."/>
            <person name="Schroeder S.G."/>
            <person name="Burgess S.C."/>
            <person name="Diehl S.V."/>
        </authorList>
    </citation>
    <scope>NUCLEOTIDE SEQUENCE [LARGE SCALE GENOMIC DNA]</scope>
    <source>
        <strain evidence="2 3">TFFH 294</strain>
    </source>
</reference>
<dbReference type="OrthoDB" id="3352270at2759"/>
<dbReference type="Gene3D" id="1.20.1280.50">
    <property type="match status" value="1"/>
</dbReference>
<dbReference type="GeneID" id="24097397"/>
<feature type="compositionally biased region" description="Acidic residues" evidence="1">
    <location>
        <begin position="680"/>
        <end position="701"/>
    </location>
</feature>
<feature type="region of interest" description="Disordered" evidence="1">
    <location>
        <begin position="508"/>
        <end position="532"/>
    </location>
</feature>
<feature type="compositionally biased region" description="Low complexity" evidence="1">
    <location>
        <begin position="382"/>
        <end position="407"/>
    </location>
</feature>
<evidence type="ECO:0000256" key="1">
    <source>
        <dbReference type="SAM" id="MobiDB-lite"/>
    </source>
</evidence>
<feature type="compositionally biased region" description="Gly residues" evidence="1">
    <location>
        <begin position="69"/>
        <end position="79"/>
    </location>
</feature>
<feature type="region of interest" description="Disordered" evidence="1">
    <location>
        <begin position="588"/>
        <end position="608"/>
    </location>
</feature>
<dbReference type="InParanoid" id="J4IA88"/>